<keyword evidence="2" id="KW-1185">Reference proteome</keyword>
<accession>A0A0M8ZW02</accession>
<dbReference type="AlphaFoldDB" id="A0A0M8ZW02"/>
<dbReference type="EMBL" id="KQ435824">
    <property type="protein sequence ID" value="KOX72077.1"/>
    <property type="molecule type" value="Genomic_DNA"/>
</dbReference>
<sequence length="51" mass="5768">MSDEYPFIFSFPAVTADNAYTPQKRNTAPVVCVIAVKVLNDTSIEMQFLKR</sequence>
<organism evidence="1 2">
    <name type="scientific">Melipona quadrifasciata</name>
    <dbReference type="NCBI Taxonomy" id="166423"/>
    <lineage>
        <taxon>Eukaryota</taxon>
        <taxon>Metazoa</taxon>
        <taxon>Ecdysozoa</taxon>
        <taxon>Arthropoda</taxon>
        <taxon>Hexapoda</taxon>
        <taxon>Insecta</taxon>
        <taxon>Pterygota</taxon>
        <taxon>Neoptera</taxon>
        <taxon>Endopterygota</taxon>
        <taxon>Hymenoptera</taxon>
        <taxon>Apocrita</taxon>
        <taxon>Aculeata</taxon>
        <taxon>Apoidea</taxon>
        <taxon>Anthophila</taxon>
        <taxon>Apidae</taxon>
        <taxon>Melipona</taxon>
    </lineage>
</organism>
<evidence type="ECO:0000313" key="2">
    <source>
        <dbReference type="Proteomes" id="UP000053105"/>
    </source>
</evidence>
<name>A0A0M8ZW02_9HYME</name>
<dbReference type="Proteomes" id="UP000053105">
    <property type="component" value="Unassembled WGS sequence"/>
</dbReference>
<proteinExistence type="predicted"/>
<reference evidence="1 2" key="1">
    <citation type="submission" date="2015-07" db="EMBL/GenBank/DDBJ databases">
        <title>The genome of Melipona quadrifasciata.</title>
        <authorList>
            <person name="Pan H."/>
            <person name="Kapheim K."/>
        </authorList>
    </citation>
    <scope>NUCLEOTIDE SEQUENCE [LARGE SCALE GENOMIC DNA]</scope>
    <source>
        <strain evidence="1">0111107301</strain>
        <tissue evidence="1">Whole body</tissue>
    </source>
</reference>
<protein>
    <submittedName>
        <fullName evidence="1">Uncharacterized protein</fullName>
    </submittedName>
</protein>
<gene>
    <name evidence="1" type="ORF">WN51_00938</name>
</gene>
<evidence type="ECO:0000313" key="1">
    <source>
        <dbReference type="EMBL" id="KOX72077.1"/>
    </source>
</evidence>